<gene>
    <name evidence="1" type="ORF">OIDMADRAFT_59912</name>
</gene>
<dbReference type="EMBL" id="KN832887">
    <property type="protein sequence ID" value="KIM95446.1"/>
    <property type="molecule type" value="Genomic_DNA"/>
</dbReference>
<protein>
    <recommendedName>
        <fullName evidence="3">Pyrrolo-quinoline quinone</fullName>
    </recommendedName>
</protein>
<sequence length="505" mass="54064">MAVKSAITMVIPSPIPTSQNLSGDSFIGQAVPAAHLSPKYQFKPMATLMHQDGGNDGSEDYPGPLGNNTNVATAVVPLKVFLWDKEGNMIAGFAEQTSSSVLFGLAFVDKNTLEIQSNWTAPPNQTLNLAYMELTLEDDMVVVSSKQGQIYVLQSSCKNNEPILTLIRSINLTSILKPSELLLNSMFDDSGNIWFTTGGLLKQTAQAPGDPEQNSTTIGYIEPCGTIHSMHIPNQMIENGMAVNDNTIYLVTGPSGADDHAEAIGYMYALTSGSENSITTVWKTTYSAGDGRKPGAFARGSGSTPTLLHDQYVVITDNANNQINLLIYHQNATANQIVCSVPIFQPGAGNNDVGTLAHLDDDTYGIVVMNNYNAPPLYSGGDINGPFNNLSVMAAETIRVDVKADGSGCHVAWDRPVRIQSVPVLSTQTGLVYGYTQDAELAVLGLYEWYVAALDWKTGKLVWEIRTGAGGSFNDNYLPGSLGPDGTFYQGVLDGVVMVRDGKGA</sequence>
<organism evidence="1 2">
    <name type="scientific">Oidiodendron maius (strain Zn)</name>
    <dbReference type="NCBI Taxonomy" id="913774"/>
    <lineage>
        <taxon>Eukaryota</taxon>
        <taxon>Fungi</taxon>
        <taxon>Dikarya</taxon>
        <taxon>Ascomycota</taxon>
        <taxon>Pezizomycotina</taxon>
        <taxon>Leotiomycetes</taxon>
        <taxon>Leotiomycetes incertae sedis</taxon>
        <taxon>Myxotrichaceae</taxon>
        <taxon>Oidiodendron</taxon>
    </lineage>
</organism>
<dbReference type="HOGENOM" id="CLU_040418_1_0_1"/>
<reference evidence="2" key="2">
    <citation type="submission" date="2015-01" db="EMBL/GenBank/DDBJ databases">
        <title>Evolutionary Origins and Diversification of the Mycorrhizal Mutualists.</title>
        <authorList>
            <consortium name="DOE Joint Genome Institute"/>
            <consortium name="Mycorrhizal Genomics Consortium"/>
            <person name="Kohler A."/>
            <person name="Kuo A."/>
            <person name="Nagy L.G."/>
            <person name="Floudas D."/>
            <person name="Copeland A."/>
            <person name="Barry K.W."/>
            <person name="Cichocki N."/>
            <person name="Veneault-Fourrey C."/>
            <person name="LaButti K."/>
            <person name="Lindquist E.A."/>
            <person name="Lipzen A."/>
            <person name="Lundell T."/>
            <person name="Morin E."/>
            <person name="Murat C."/>
            <person name="Riley R."/>
            <person name="Ohm R."/>
            <person name="Sun H."/>
            <person name="Tunlid A."/>
            <person name="Henrissat B."/>
            <person name="Grigoriev I.V."/>
            <person name="Hibbett D.S."/>
            <person name="Martin F."/>
        </authorList>
    </citation>
    <scope>NUCLEOTIDE SEQUENCE [LARGE SCALE GENOMIC DNA]</scope>
    <source>
        <strain evidence="2">Zn</strain>
    </source>
</reference>
<dbReference type="STRING" id="913774.A0A0C3GYV7"/>
<proteinExistence type="predicted"/>
<dbReference type="AlphaFoldDB" id="A0A0C3GYV7"/>
<reference evidence="1 2" key="1">
    <citation type="submission" date="2014-04" db="EMBL/GenBank/DDBJ databases">
        <authorList>
            <consortium name="DOE Joint Genome Institute"/>
            <person name="Kuo A."/>
            <person name="Martino E."/>
            <person name="Perotto S."/>
            <person name="Kohler A."/>
            <person name="Nagy L.G."/>
            <person name="Floudas D."/>
            <person name="Copeland A."/>
            <person name="Barry K.W."/>
            <person name="Cichocki N."/>
            <person name="Veneault-Fourrey C."/>
            <person name="LaButti K."/>
            <person name="Lindquist E.A."/>
            <person name="Lipzen A."/>
            <person name="Lundell T."/>
            <person name="Morin E."/>
            <person name="Murat C."/>
            <person name="Sun H."/>
            <person name="Tunlid A."/>
            <person name="Henrissat B."/>
            <person name="Grigoriev I.V."/>
            <person name="Hibbett D.S."/>
            <person name="Martin F."/>
            <person name="Nordberg H.P."/>
            <person name="Cantor M.N."/>
            <person name="Hua S.X."/>
        </authorList>
    </citation>
    <scope>NUCLEOTIDE SEQUENCE [LARGE SCALE GENOMIC DNA]</scope>
    <source>
        <strain evidence="1 2">Zn</strain>
    </source>
</reference>
<keyword evidence="2" id="KW-1185">Reference proteome</keyword>
<accession>A0A0C3GYV7</accession>
<dbReference type="OrthoDB" id="4818326at2759"/>
<evidence type="ECO:0000313" key="2">
    <source>
        <dbReference type="Proteomes" id="UP000054321"/>
    </source>
</evidence>
<name>A0A0C3GYV7_OIDMZ</name>
<dbReference type="InParanoid" id="A0A0C3GYV7"/>
<evidence type="ECO:0008006" key="3">
    <source>
        <dbReference type="Google" id="ProtNLM"/>
    </source>
</evidence>
<evidence type="ECO:0000313" key="1">
    <source>
        <dbReference type="EMBL" id="KIM95446.1"/>
    </source>
</evidence>
<dbReference type="Proteomes" id="UP000054321">
    <property type="component" value="Unassembled WGS sequence"/>
</dbReference>